<feature type="domain" description="PASTA" evidence="5">
    <location>
        <begin position="575"/>
        <end position="635"/>
    </location>
</feature>
<dbReference type="Pfam" id="PF03717">
    <property type="entry name" value="PBP_dimer"/>
    <property type="match status" value="1"/>
</dbReference>
<dbReference type="GO" id="GO:0005886">
    <property type="term" value="C:plasma membrane"/>
    <property type="evidence" value="ECO:0007669"/>
    <property type="project" value="TreeGrafter"/>
</dbReference>
<dbReference type="InterPro" id="IPR005543">
    <property type="entry name" value="PASTA_dom"/>
</dbReference>
<evidence type="ECO:0000313" key="6">
    <source>
        <dbReference type="EMBL" id="OBR65136.1"/>
    </source>
</evidence>
<dbReference type="SUPFAM" id="SSF54184">
    <property type="entry name" value="Penicillin-binding protein 2x (pbp-2x), c-terminal domain"/>
    <property type="match status" value="2"/>
</dbReference>
<evidence type="ECO:0000259" key="5">
    <source>
        <dbReference type="PROSITE" id="PS51178"/>
    </source>
</evidence>
<keyword evidence="3" id="KW-0472">Membrane</keyword>
<dbReference type="Gene3D" id="3.40.710.10">
    <property type="entry name" value="DD-peptidase/beta-lactamase superfamily"/>
    <property type="match status" value="1"/>
</dbReference>
<comment type="similarity">
    <text evidence="2">Belongs to the transpeptidase family.</text>
</comment>
<dbReference type="InterPro" id="IPR012338">
    <property type="entry name" value="Beta-lactam/transpept-like"/>
</dbReference>
<dbReference type="EMBL" id="LYPA01000064">
    <property type="protein sequence ID" value="OBR65136.1"/>
    <property type="molecule type" value="Genomic_DNA"/>
</dbReference>
<dbReference type="SMART" id="SM00740">
    <property type="entry name" value="PASTA"/>
    <property type="match status" value="1"/>
</dbReference>
<keyword evidence="7" id="KW-1185">Reference proteome</keyword>
<comment type="subcellular location">
    <subcellularLocation>
        <location evidence="1">Membrane</location>
    </subcellularLocation>
</comment>
<dbReference type="PROSITE" id="PS51178">
    <property type="entry name" value="PASTA"/>
    <property type="match status" value="1"/>
</dbReference>
<dbReference type="Pfam" id="PF00905">
    <property type="entry name" value="Transpeptidase"/>
    <property type="match status" value="1"/>
</dbReference>
<organism evidence="6 7">
    <name type="scientific">Paenibacillus oryzae</name>
    <dbReference type="NCBI Taxonomy" id="1844972"/>
    <lineage>
        <taxon>Bacteria</taxon>
        <taxon>Bacillati</taxon>
        <taxon>Bacillota</taxon>
        <taxon>Bacilli</taxon>
        <taxon>Bacillales</taxon>
        <taxon>Paenibacillaceae</taxon>
        <taxon>Paenibacillus</taxon>
    </lineage>
</organism>
<dbReference type="Gene3D" id="3.30.450.330">
    <property type="match status" value="1"/>
</dbReference>
<dbReference type="PANTHER" id="PTHR30627">
    <property type="entry name" value="PEPTIDOGLYCAN D,D-TRANSPEPTIDASE"/>
    <property type="match status" value="1"/>
</dbReference>
<gene>
    <name evidence="6" type="ORF">A7K91_05325</name>
</gene>
<feature type="compositionally biased region" description="Low complexity" evidence="4">
    <location>
        <begin position="728"/>
        <end position="743"/>
    </location>
</feature>
<proteinExistence type="inferred from homology"/>
<dbReference type="SUPFAM" id="SSF56519">
    <property type="entry name" value="Penicillin binding protein dimerisation domain"/>
    <property type="match status" value="1"/>
</dbReference>
<dbReference type="InterPro" id="IPR001460">
    <property type="entry name" value="PCN-bd_Tpept"/>
</dbReference>
<dbReference type="GO" id="GO:0071555">
    <property type="term" value="P:cell wall organization"/>
    <property type="evidence" value="ECO:0007669"/>
    <property type="project" value="TreeGrafter"/>
</dbReference>
<dbReference type="InterPro" id="IPR050515">
    <property type="entry name" value="Beta-lactam/transpept"/>
</dbReference>
<accession>A0A1A5YHJ2</accession>
<evidence type="ECO:0000313" key="7">
    <source>
        <dbReference type="Proteomes" id="UP000092024"/>
    </source>
</evidence>
<dbReference type="Pfam" id="PF03793">
    <property type="entry name" value="PASTA"/>
    <property type="match status" value="1"/>
</dbReference>
<dbReference type="GO" id="GO:0008658">
    <property type="term" value="F:penicillin binding"/>
    <property type="evidence" value="ECO:0007669"/>
    <property type="project" value="InterPro"/>
</dbReference>
<evidence type="ECO:0000256" key="4">
    <source>
        <dbReference type="SAM" id="MobiDB-lite"/>
    </source>
</evidence>
<feature type="region of interest" description="Disordered" evidence="4">
    <location>
        <begin position="683"/>
        <end position="762"/>
    </location>
</feature>
<dbReference type="STRING" id="1844972.A7K91_05325"/>
<dbReference type="CDD" id="cd06576">
    <property type="entry name" value="PASTA_Pbp2x-like_1"/>
    <property type="match status" value="1"/>
</dbReference>
<evidence type="ECO:0000256" key="2">
    <source>
        <dbReference type="ARBA" id="ARBA00007171"/>
    </source>
</evidence>
<comment type="caution">
    <text evidence="6">The sequence shown here is derived from an EMBL/GenBank/DDBJ whole genome shotgun (WGS) entry which is preliminary data.</text>
</comment>
<evidence type="ECO:0000256" key="1">
    <source>
        <dbReference type="ARBA" id="ARBA00004370"/>
    </source>
</evidence>
<dbReference type="InterPro" id="IPR005311">
    <property type="entry name" value="PBP_dimer"/>
</dbReference>
<dbReference type="PANTHER" id="PTHR30627:SF1">
    <property type="entry name" value="PEPTIDOGLYCAN D,D-TRANSPEPTIDASE FTSI"/>
    <property type="match status" value="1"/>
</dbReference>
<dbReference type="InterPro" id="IPR036138">
    <property type="entry name" value="PBP_dimer_sf"/>
</dbReference>
<dbReference type="AlphaFoldDB" id="A0A1A5YHJ2"/>
<reference evidence="6 7" key="1">
    <citation type="submission" date="2016-05" db="EMBL/GenBank/DDBJ databases">
        <title>Paenibacillus oryzae. sp. nov., isolated from the rice root.</title>
        <authorList>
            <person name="Zhang J."/>
            <person name="Zhang X."/>
        </authorList>
    </citation>
    <scope>NUCLEOTIDE SEQUENCE [LARGE SCALE GENOMIC DNA]</scope>
    <source>
        <strain evidence="6 7">1DrF-4</strain>
    </source>
</reference>
<protein>
    <submittedName>
        <fullName evidence="6">Stage V sporulation protein D</fullName>
    </submittedName>
</protein>
<sequence length="762" mass="82581">MGRIYYWQIVDDYWLDIAKQRWATEETLTAKRGSITDREGNVLAMDTIAYNVSVNPKLINEQEIANEVAAALQETLGLTKDEALSYVTAKNDSGNYYVQREIRKGGWGIDKEKADKLTEANDKLKASLREAKKTADAGIYIQETLKRYYPRNQLASQLVGYVSQDGVNKTGIEAYFDDQLVGQDGYVHYEKDGKWVQLAKGKFDYKGPENGSDVQLTIDSDIQHYVEEALREIVAKYSPKSATAIAADPNTMEILAMANMPDYNPNEYSKYPYANYFNHAVGSLYEPGSTFKIATLAAAVEEGVFDPDEPYQSGSITVPGEPRPIRDHNRKGWGTITFLDGLKYSSNVAFVKLGFERLGADKLRDYFTRFGFGSKTGIELTNELAGRVNFRYNREIADASYGQGVSVTAIQQVAAVAAVANGGRLMEPHVVKSITDPVTQTKTVHEPKLVRQVISEETSRQVSQYLEQVVSDQEKGSGKNAYIEGYRVAGKTGTAQKWINGGYSTTKFLVSFIGYAPVDNPKIVLYVAVDEPNDPVVSGGGAVAAPAFKEIVLKSLRKMGVAPNYISDDTPAGGKDAMISVPDLVDLGVAQAKSELTSKGFQPEFVGNGSMVISQIPKAGSIVHPTQAVYLITEQKQNLAIPDLTGVSLRDALELTSLIGVKLIPEGTGYVYAQQVEEKNGERFVRVSLSPPEGSDAYVPPSEVGEEGADGQRQGEGDSQSEGAPADGEQSGESASAGNGNSSTPADSDPAGLPEGVQGGEN</sequence>
<dbReference type="Gene3D" id="3.90.1310.10">
    <property type="entry name" value="Penicillin-binding protein 2a (Domain 2)"/>
    <property type="match status" value="1"/>
</dbReference>
<dbReference type="SUPFAM" id="SSF56601">
    <property type="entry name" value="beta-lactamase/transpeptidase-like"/>
    <property type="match status" value="1"/>
</dbReference>
<name>A0A1A5YHJ2_9BACL</name>
<dbReference type="Gene3D" id="3.30.10.20">
    <property type="match status" value="1"/>
</dbReference>
<dbReference type="Proteomes" id="UP000092024">
    <property type="component" value="Unassembled WGS sequence"/>
</dbReference>
<evidence type="ECO:0000256" key="3">
    <source>
        <dbReference type="ARBA" id="ARBA00023136"/>
    </source>
</evidence>